<evidence type="ECO:0000313" key="4">
    <source>
        <dbReference type="Proteomes" id="UP000192761"/>
    </source>
</evidence>
<dbReference type="InterPro" id="IPR019180">
    <property type="entry name" value="Oxidoreductase-like_N"/>
</dbReference>
<reference evidence="3 4" key="1">
    <citation type="submission" date="2017-04" db="EMBL/GenBank/DDBJ databases">
        <authorList>
            <person name="Afonso C.L."/>
            <person name="Miller P.J."/>
            <person name="Scott M.A."/>
            <person name="Spackman E."/>
            <person name="Goraichik I."/>
            <person name="Dimitrov K.M."/>
            <person name="Suarez D.L."/>
            <person name="Swayne D.E."/>
        </authorList>
    </citation>
    <scope>NUCLEOTIDE SEQUENCE [LARGE SCALE GENOMIC DNA]</scope>
    <source>
        <strain evidence="3 4">DSM 23236</strain>
    </source>
</reference>
<accession>A0A1W1XZV2</accession>
<dbReference type="EMBL" id="FWXD01000028">
    <property type="protein sequence ID" value="SMC29018.1"/>
    <property type="molecule type" value="Genomic_DNA"/>
</dbReference>
<gene>
    <name evidence="3" type="ORF">SAMN02745857_03538</name>
</gene>
<dbReference type="STRING" id="1121001.SAMN02745857_03538"/>
<sequence length="69" mass="7912">MSVPDYAQLLQRFPDDPPPEPPREPELEECCGSGCDPCIFDFYAADLNTYRAAAMAWQQRHPDVKLEIR</sequence>
<dbReference type="OrthoDB" id="5797329at2"/>
<keyword evidence="4" id="KW-1185">Reference proteome</keyword>
<evidence type="ECO:0000259" key="2">
    <source>
        <dbReference type="Pfam" id="PF09791"/>
    </source>
</evidence>
<dbReference type="RefSeq" id="WP_084092484.1">
    <property type="nucleotide sequence ID" value="NZ_FWXD01000028.1"/>
</dbReference>
<evidence type="ECO:0000313" key="3">
    <source>
        <dbReference type="EMBL" id="SMC29018.1"/>
    </source>
</evidence>
<dbReference type="Proteomes" id="UP000192761">
    <property type="component" value="Unassembled WGS sequence"/>
</dbReference>
<evidence type="ECO:0000256" key="1">
    <source>
        <dbReference type="SAM" id="MobiDB-lite"/>
    </source>
</evidence>
<dbReference type="AlphaFoldDB" id="A0A1W1XZV2"/>
<proteinExistence type="predicted"/>
<name>A0A1W1XZV2_9NEIS</name>
<feature type="domain" description="Oxidoreductase-like" evidence="2">
    <location>
        <begin position="19"/>
        <end position="58"/>
    </location>
</feature>
<feature type="region of interest" description="Disordered" evidence="1">
    <location>
        <begin position="1"/>
        <end position="27"/>
    </location>
</feature>
<organism evidence="3 4">
    <name type="scientific">Andreprevotia lacus DSM 23236</name>
    <dbReference type="NCBI Taxonomy" id="1121001"/>
    <lineage>
        <taxon>Bacteria</taxon>
        <taxon>Pseudomonadati</taxon>
        <taxon>Pseudomonadota</taxon>
        <taxon>Betaproteobacteria</taxon>
        <taxon>Neisseriales</taxon>
        <taxon>Chitinibacteraceae</taxon>
        <taxon>Andreprevotia</taxon>
    </lineage>
</organism>
<dbReference type="Pfam" id="PF09791">
    <property type="entry name" value="Oxidored-like"/>
    <property type="match status" value="1"/>
</dbReference>
<protein>
    <submittedName>
        <fullName evidence="3">Oxidoreductase-like protein, N-terminal</fullName>
    </submittedName>
</protein>